<dbReference type="InterPro" id="IPR001296">
    <property type="entry name" value="Glyco_trans_1"/>
</dbReference>
<protein>
    <submittedName>
        <fullName evidence="3">Glycosyltransferase</fullName>
        <ecNumber evidence="3">2.4.-.-</ecNumber>
    </submittedName>
</protein>
<dbReference type="KEGG" id="puo:RZN69_13735"/>
<reference evidence="3 4" key="1">
    <citation type="submission" date="2023-10" db="EMBL/GenBank/DDBJ databases">
        <title>Rubellicoccus peritrichatus gen. nov., sp. nov., isolated from an algae of coral reef tank.</title>
        <authorList>
            <person name="Luo J."/>
        </authorList>
    </citation>
    <scope>NUCLEOTIDE SEQUENCE [LARGE SCALE GENOMIC DNA]</scope>
    <source>
        <strain evidence="3 4">CR14</strain>
    </source>
</reference>
<dbReference type="Proteomes" id="UP001304300">
    <property type="component" value="Chromosome"/>
</dbReference>
<dbReference type="PANTHER" id="PTHR46401:SF2">
    <property type="entry name" value="GLYCOSYLTRANSFERASE WBBK-RELATED"/>
    <property type="match status" value="1"/>
</dbReference>
<keyword evidence="3" id="KW-0328">Glycosyltransferase</keyword>
<evidence type="ECO:0000259" key="2">
    <source>
        <dbReference type="Pfam" id="PF00534"/>
    </source>
</evidence>
<dbReference type="EMBL" id="CP136920">
    <property type="protein sequence ID" value="WOO39679.1"/>
    <property type="molecule type" value="Genomic_DNA"/>
</dbReference>
<evidence type="ECO:0000313" key="4">
    <source>
        <dbReference type="Proteomes" id="UP001304300"/>
    </source>
</evidence>
<dbReference type="Gene3D" id="3.40.50.2000">
    <property type="entry name" value="Glycogen Phosphorylase B"/>
    <property type="match status" value="1"/>
</dbReference>
<accession>A0AAQ3LCY6</accession>
<keyword evidence="1 3" id="KW-0808">Transferase</keyword>
<dbReference type="GO" id="GO:0016757">
    <property type="term" value="F:glycosyltransferase activity"/>
    <property type="evidence" value="ECO:0007669"/>
    <property type="project" value="UniProtKB-KW"/>
</dbReference>
<evidence type="ECO:0000313" key="3">
    <source>
        <dbReference type="EMBL" id="WOO39679.1"/>
    </source>
</evidence>
<sequence>MAKDKRILVFEPRPDGHHPKWAALVSESLTGIGYQVTLATTVPERVQSHLTNEKNIDIRKIDPVNGVAELAVADSLRESLDADEVYWTSLDNFASSLLRSATIGKRPPLGLKGKIAGVYHRPRPIDPDQSGLGTSVKRHGFKKLYEENWWSRINVLDPQVAEIAESLYPNLPIQLICDPAAFPKLPAKSEARAALKVPGDKIALLHFGVYAKRKGLGLLLEALEECPAREKFFLLRAGKAPTDAPEAEKVKALANTGLALSLDYFVDSETEAKLYAAADIVTLPYLSHYGSANLLSAAAAAQRPVLASDHHLLGRQVKDNKLGWRFNDRNASDLAKVLEQIASEWDKEQDTFKTSLQQYAQRCNYEAFHKSIAQLYAS</sequence>
<dbReference type="PANTHER" id="PTHR46401">
    <property type="entry name" value="GLYCOSYLTRANSFERASE WBBK-RELATED"/>
    <property type="match status" value="1"/>
</dbReference>
<evidence type="ECO:0000256" key="1">
    <source>
        <dbReference type="ARBA" id="ARBA00022679"/>
    </source>
</evidence>
<dbReference type="SUPFAM" id="SSF53756">
    <property type="entry name" value="UDP-Glycosyltransferase/glycogen phosphorylase"/>
    <property type="match status" value="1"/>
</dbReference>
<feature type="domain" description="Glycosyl transferase family 1" evidence="2">
    <location>
        <begin position="189"/>
        <end position="350"/>
    </location>
</feature>
<gene>
    <name evidence="3" type="ORF">RZN69_13735</name>
</gene>
<keyword evidence="4" id="KW-1185">Reference proteome</keyword>
<dbReference type="Pfam" id="PF00534">
    <property type="entry name" value="Glycos_transf_1"/>
    <property type="match status" value="1"/>
</dbReference>
<organism evidence="3 4">
    <name type="scientific">Rubellicoccus peritrichatus</name>
    <dbReference type="NCBI Taxonomy" id="3080537"/>
    <lineage>
        <taxon>Bacteria</taxon>
        <taxon>Pseudomonadati</taxon>
        <taxon>Verrucomicrobiota</taxon>
        <taxon>Opitutia</taxon>
        <taxon>Puniceicoccales</taxon>
        <taxon>Cerasicoccaceae</taxon>
        <taxon>Rubellicoccus</taxon>
    </lineage>
</organism>
<proteinExistence type="predicted"/>
<name>A0AAQ3LCY6_9BACT</name>
<dbReference type="AlphaFoldDB" id="A0AAQ3LCY6"/>
<dbReference type="RefSeq" id="WP_317831661.1">
    <property type="nucleotide sequence ID" value="NZ_CP136920.1"/>
</dbReference>
<dbReference type="GO" id="GO:0009103">
    <property type="term" value="P:lipopolysaccharide biosynthetic process"/>
    <property type="evidence" value="ECO:0007669"/>
    <property type="project" value="TreeGrafter"/>
</dbReference>
<dbReference type="EC" id="2.4.-.-" evidence="3"/>